<evidence type="ECO:0000256" key="14">
    <source>
        <dbReference type="SAM" id="MobiDB-lite"/>
    </source>
</evidence>
<protein>
    <recommendedName>
        <fullName evidence="3 13">Membrane protein insertase YidC</fullName>
    </recommendedName>
    <alternativeName>
        <fullName evidence="12 13">Foldase YidC</fullName>
    </alternativeName>
    <alternativeName>
        <fullName evidence="11 13">Membrane integrase YidC</fullName>
    </alternativeName>
    <alternativeName>
        <fullName evidence="13">Membrane protein YidC</fullName>
    </alternativeName>
</protein>
<dbReference type="NCBIfam" id="TIGR03592">
    <property type="entry name" value="yidC_oxa1_cterm"/>
    <property type="match status" value="1"/>
</dbReference>
<dbReference type="EMBL" id="CP051775">
    <property type="protein sequence ID" value="QJE71872.1"/>
    <property type="molecule type" value="Genomic_DNA"/>
</dbReference>
<evidence type="ECO:0000313" key="18">
    <source>
        <dbReference type="Proteomes" id="UP000501891"/>
    </source>
</evidence>
<evidence type="ECO:0000256" key="8">
    <source>
        <dbReference type="ARBA" id="ARBA00022989"/>
    </source>
</evidence>
<organism evidence="17 18">
    <name type="scientific">Aerophototrophica crusticola</name>
    <dbReference type="NCBI Taxonomy" id="1709002"/>
    <lineage>
        <taxon>Bacteria</taxon>
        <taxon>Pseudomonadati</taxon>
        <taxon>Pseudomonadota</taxon>
        <taxon>Alphaproteobacteria</taxon>
        <taxon>Rhodospirillales</taxon>
        <taxon>Rhodospirillaceae</taxon>
        <taxon>Aerophototrophica</taxon>
    </lineage>
</organism>
<keyword evidence="8 13" id="KW-1133">Transmembrane helix</keyword>
<feature type="transmembrane region" description="Helical" evidence="13">
    <location>
        <begin position="382"/>
        <end position="401"/>
    </location>
</feature>
<keyword evidence="7 13" id="KW-0653">Protein transport</keyword>
<dbReference type="GO" id="GO:0005886">
    <property type="term" value="C:plasma membrane"/>
    <property type="evidence" value="ECO:0007669"/>
    <property type="project" value="UniProtKB-SubCell"/>
</dbReference>
<dbReference type="InterPro" id="IPR028055">
    <property type="entry name" value="YidC/Oxa/ALB_C"/>
</dbReference>
<dbReference type="Proteomes" id="UP000501891">
    <property type="component" value="Chromosome"/>
</dbReference>
<dbReference type="GO" id="GO:0015031">
    <property type="term" value="P:protein transport"/>
    <property type="evidence" value="ECO:0007669"/>
    <property type="project" value="UniProtKB-KW"/>
</dbReference>
<feature type="transmembrane region" description="Helical" evidence="13">
    <location>
        <begin position="6"/>
        <end position="25"/>
    </location>
</feature>
<keyword evidence="9 13" id="KW-0472">Membrane</keyword>
<feature type="domain" description="Membrane insertase YidC/Oxa/ALB C-terminal" evidence="15">
    <location>
        <begin position="386"/>
        <end position="583"/>
    </location>
</feature>
<comment type="subcellular location">
    <subcellularLocation>
        <location evidence="1">Cell inner membrane</location>
        <topology evidence="1">Multi-pass membrane protein</topology>
    </subcellularLocation>
    <subcellularLocation>
        <location evidence="13">Cell membrane</location>
        <topology evidence="13">Multi-pass membrane protein</topology>
    </subcellularLocation>
</comment>
<name>A0A858R3C1_9PROT</name>
<keyword evidence="6 13" id="KW-0812">Transmembrane</keyword>
<keyword evidence="10 13" id="KW-0143">Chaperone</keyword>
<feature type="transmembrane region" description="Helical" evidence="13">
    <location>
        <begin position="548"/>
        <end position="569"/>
    </location>
</feature>
<evidence type="ECO:0000256" key="4">
    <source>
        <dbReference type="ARBA" id="ARBA00022448"/>
    </source>
</evidence>
<gene>
    <name evidence="13 17" type="primary">yidC</name>
    <name evidence="17" type="ORF">HHL28_00980</name>
</gene>
<sequence>MTDQKNLLLAIAISVAILFGFHFFYELPRQRALQAEQARQQALVEQQAPAGPAADPTLPQATVPGQAPGSETVVSNAPPAGPRERTVVLGETQRLKIDTPRIHGSVNLRGGRFDDLTLANYRVTPEPASAEVVLLAPTGSESPYFAEFGWIGAGGLPANAVPGPGTEWTASGGPLGVDKPVTLTWDNGQGLVFERVINVDQNFMFTVTQRVRNNGAAPVTLQPYGRVQRIGTPTTSGFYVLHEGPIGVIDGVLQEPNYTDLKEDGAEQKFSTTGGWFGFTDKYWLVSLVPDQGAQINARLFHQRQAAGDVYQFDFTAPALTVAPGAAAESTNRLFAGAKEVNLLEEYRDSLGIPRFNYAVDWGWFYFFTIPFFHALDFLRGLVGNFGVAILVFTVLLRLAFFPIANKQYEAFAKLKKLQPKMEEIRKVHGDNRERMSMEMMKLYKEEKANPLGGCLPILLQIPVFFALYKVLFVTIEMRHAPFFGWIQDLSAPDPTTLFNLFGLIPWDPPAILHIGVWPILMGVTMWLQQKLNPSQPDPVQQKVFMALPFIFTYMMAAFPAGLVIYWTWSNLLSIAQQWFIMRRMGVKVT</sequence>
<evidence type="ECO:0000256" key="1">
    <source>
        <dbReference type="ARBA" id="ARBA00004429"/>
    </source>
</evidence>
<dbReference type="PANTHER" id="PTHR12428">
    <property type="entry name" value="OXA1"/>
    <property type="match status" value="1"/>
</dbReference>
<dbReference type="GO" id="GO:0051205">
    <property type="term" value="P:protein insertion into membrane"/>
    <property type="evidence" value="ECO:0007669"/>
    <property type="project" value="TreeGrafter"/>
</dbReference>
<dbReference type="Gene3D" id="2.70.98.90">
    <property type="match status" value="1"/>
</dbReference>
<evidence type="ECO:0000259" key="16">
    <source>
        <dbReference type="Pfam" id="PF14849"/>
    </source>
</evidence>
<reference evidence="17" key="1">
    <citation type="submission" date="2020-04" db="EMBL/GenBank/DDBJ databases">
        <title>A desert anoxygenic phototrophic bacterium fixes CO2 using RubisCO under aerobic conditions.</title>
        <authorList>
            <person name="Tang K."/>
        </authorList>
    </citation>
    <scope>NUCLEOTIDE SEQUENCE [LARGE SCALE GENOMIC DNA]</scope>
    <source>
        <strain evidence="17">MIMtkB3</strain>
    </source>
</reference>
<dbReference type="NCBIfam" id="TIGR03593">
    <property type="entry name" value="yidC_nterm"/>
    <property type="match status" value="1"/>
</dbReference>
<dbReference type="CDD" id="cd19961">
    <property type="entry name" value="EcYidC-like_peri"/>
    <property type="match status" value="1"/>
</dbReference>
<evidence type="ECO:0000256" key="12">
    <source>
        <dbReference type="ARBA" id="ARBA00033342"/>
    </source>
</evidence>
<evidence type="ECO:0000256" key="6">
    <source>
        <dbReference type="ARBA" id="ARBA00022692"/>
    </source>
</evidence>
<proteinExistence type="inferred from homology"/>
<dbReference type="KEGG" id="acru:HHL28_00980"/>
<evidence type="ECO:0000256" key="7">
    <source>
        <dbReference type="ARBA" id="ARBA00022927"/>
    </source>
</evidence>
<evidence type="ECO:0000256" key="3">
    <source>
        <dbReference type="ARBA" id="ARBA00015325"/>
    </source>
</evidence>
<dbReference type="GO" id="GO:0032977">
    <property type="term" value="F:membrane insertase activity"/>
    <property type="evidence" value="ECO:0007669"/>
    <property type="project" value="InterPro"/>
</dbReference>
<evidence type="ECO:0000256" key="9">
    <source>
        <dbReference type="ARBA" id="ARBA00023136"/>
    </source>
</evidence>
<dbReference type="Pfam" id="PF14849">
    <property type="entry name" value="YidC_periplas"/>
    <property type="match status" value="1"/>
</dbReference>
<feature type="transmembrane region" description="Helical" evidence="13">
    <location>
        <begin position="449"/>
        <end position="469"/>
    </location>
</feature>
<accession>A0A858R3C1</accession>
<keyword evidence="18" id="KW-1185">Reference proteome</keyword>
<comment type="function">
    <text evidence="13">Required for the insertion and/or proper folding and/or complex formation of integral membrane proteins into the membrane. Involved in integration of membrane proteins that insert both dependently and independently of the Sec translocase complex, as well as at least some lipoproteins. Aids folding of multispanning membrane proteins.</text>
</comment>
<comment type="subunit">
    <text evidence="13">Interacts with the Sec translocase complex via SecD. Specifically interacts with transmembrane segments of nascent integral membrane proteins during membrane integration.</text>
</comment>
<evidence type="ECO:0000313" key="17">
    <source>
        <dbReference type="EMBL" id="QJE71872.1"/>
    </source>
</evidence>
<dbReference type="InterPro" id="IPR001708">
    <property type="entry name" value="YidC/ALB3/OXA1/COX18"/>
</dbReference>
<dbReference type="PRINTS" id="PR00701">
    <property type="entry name" value="60KDINNERMP"/>
</dbReference>
<dbReference type="PRINTS" id="PR01900">
    <property type="entry name" value="YIDCPROTEIN"/>
</dbReference>
<evidence type="ECO:0000256" key="11">
    <source>
        <dbReference type="ARBA" id="ARBA00033245"/>
    </source>
</evidence>
<keyword evidence="5 13" id="KW-1003">Cell membrane</keyword>
<dbReference type="HAMAP" id="MF_01810">
    <property type="entry name" value="YidC_type1"/>
    <property type="match status" value="1"/>
</dbReference>
<dbReference type="PANTHER" id="PTHR12428:SF65">
    <property type="entry name" value="CYTOCHROME C OXIDASE ASSEMBLY PROTEIN COX18, MITOCHONDRIAL"/>
    <property type="match status" value="1"/>
</dbReference>
<dbReference type="Pfam" id="PF02096">
    <property type="entry name" value="60KD_IMP"/>
    <property type="match status" value="1"/>
</dbReference>
<evidence type="ECO:0000256" key="5">
    <source>
        <dbReference type="ARBA" id="ARBA00022475"/>
    </source>
</evidence>
<evidence type="ECO:0000256" key="2">
    <source>
        <dbReference type="ARBA" id="ARBA00010527"/>
    </source>
</evidence>
<dbReference type="InterPro" id="IPR047196">
    <property type="entry name" value="YidC_ALB_C"/>
</dbReference>
<dbReference type="CDD" id="cd20070">
    <property type="entry name" value="5TM_YidC_Alb3"/>
    <property type="match status" value="1"/>
</dbReference>
<comment type="similarity">
    <text evidence="2 13">Belongs to the OXA1/ALB3/YidC family. Type 1 subfamily.</text>
</comment>
<evidence type="ECO:0000256" key="13">
    <source>
        <dbReference type="HAMAP-Rule" id="MF_01810"/>
    </source>
</evidence>
<dbReference type="NCBIfam" id="NF002353">
    <property type="entry name" value="PRK01318.1-4"/>
    <property type="match status" value="1"/>
</dbReference>
<feature type="domain" description="Membrane insertase YidC N-terminal" evidence="16">
    <location>
        <begin position="94"/>
        <end position="374"/>
    </location>
</feature>
<feature type="transmembrane region" description="Helical" evidence="13">
    <location>
        <begin position="511"/>
        <end position="528"/>
    </location>
</feature>
<evidence type="ECO:0000256" key="10">
    <source>
        <dbReference type="ARBA" id="ARBA00023186"/>
    </source>
</evidence>
<dbReference type="AlphaFoldDB" id="A0A858R3C1"/>
<keyword evidence="4 13" id="KW-0813">Transport</keyword>
<feature type="region of interest" description="Disordered" evidence="14">
    <location>
        <begin position="43"/>
        <end position="83"/>
    </location>
</feature>
<dbReference type="InterPro" id="IPR038221">
    <property type="entry name" value="YidC_periplasmic_sf"/>
</dbReference>
<dbReference type="InterPro" id="IPR019998">
    <property type="entry name" value="Membr_insert_YidC"/>
</dbReference>
<evidence type="ECO:0000259" key="15">
    <source>
        <dbReference type="Pfam" id="PF02096"/>
    </source>
</evidence>
<dbReference type="InterPro" id="IPR028053">
    <property type="entry name" value="Membr_insert_YidC_N"/>
</dbReference>